<keyword evidence="3" id="KW-0479">Metal-binding</keyword>
<dbReference type="InterPro" id="IPR050954">
    <property type="entry name" value="ET_IronSulfur_Cluster-Binding"/>
</dbReference>
<dbReference type="PANTHER" id="PTHR43177:SF7">
    <property type="entry name" value="ANAEROBIC DIMETHYL SULFOXIDE REDUCTASE, SUBUNIT B"/>
    <property type="match status" value="1"/>
</dbReference>
<dbReference type="NCBIfam" id="TIGR02951">
    <property type="entry name" value="DMSO_dmsB"/>
    <property type="match status" value="1"/>
</dbReference>
<keyword evidence="5" id="KW-0411">Iron-sulfur</keyword>
<accession>A0AA95K9C1</accession>
<keyword evidence="7" id="KW-0560">Oxidoreductase</keyword>
<dbReference type="InterPro" id="IPR017900">
    <property type="entry name" value="4Fe4S_Fe_S_CS"/>
</dbReference>
<dbReference type="RefSeq" id="WP_280630208.1">
    <property type="nucleotide sequence ID" value="NZ_CP123498.1"/>
</dbReference>
<dbReference type="PROSITE" id="PS00198">
    <property type="entry name" value="4FE4S_FER_1"/>
    <property type="match status" value="1"/>
</dbReference>
<dbReference type="PROSITE" id="PS51379">
    <property type="entry name" value="4FE4S_FER_2"/>
    <property type="match status" value="2"/>
</dbReference>
<dbReference type="AlphaFoldDB" id="A0AA95K9C1"/>
<feature type="domain" description="4Fe-4S ferredoxin-type" evidence="6">
    <location>
        <begin position="90"/>
        <end position="119"/>
    </location>
</feature>
<reference evidence="7" key="1">
    <citation type="submission" date="2023-04" db="EMBL/GenBank/DDBJ databases">
        <title>Genome dynamics across the evolutionary transition to endosymbiosis.</title>
        <authorList>
            <person name="Siozios S."/>
            <person name="Nadal-Jimenez P."/>
            <person name="Azagi T."/>
            <person name="Sprong H."/>
            <person name="Frost C.L."/>
            <person name="Parratt S.R."/>
            <person name="Taylor G."/>
            <person name="Brettell L."/>
            <person name="Lew K.C."/>
            <person name="Croft L."/>
            <person name="King K.C."/>
            <person name="Brockhurst M.A."/>
            <person name="Hypsa V."/>
            <person name="Novakova E."/>
            <person name="Darby A.C."/>
            <person name="Hurst G.D.D."/>
        </authorList>
    </citation>
    <scope>NUCLEOTIDE SEQUENCE</scope>
    <source>
        <strain evidence="7">AIh</strain>
    </source>
</reference>
<evidence type="ECO:0000256" key="1">
    <source>
        <dbReference type="ARBA" id="ARBA00003584"/>
    </source>
</evidence>
<dbReference type="Gene3D" id="3.30.70.20">
    <property type="match status" value="2"/>
</dbReference>
<dbReference type="GO" id="GO:0051539">
    <property type="term" value="F:4 iron, 4 sulfur cluster binding"/>
    <property type="evidence" value="ECO:0007669"/>
    <property type="project" value="UniProtKB-KW"/>
</dbReference>
<dbReference type="GO" id="GO:0016491">
    <property type="term" value="F:oxidoreductase activity"/>
    <property type="evidence" value="ECO:0007669"/>
    <property type="project" value="UniProtKB-KW"/>
</dbReference>
<keyword evidence="4" id="KW-0408">Iron</keyword>
<proteinExistence type="predicted"/>
<name>A0AA95K9C1_9GAMM</name>
<dbReference type="GO" id="GO:0046872">
    <property type="term" value="F:metal ion binding"/>
    <property type="evidence" value="ECO:0007669"/>
    <property type="project" value="UniProtKB-KW"/>
</dbReference>
<keyword evidence="2" id="KW-0004">4Fe-4S</keyword>
<dbReference type="CDD" id="cd16371">
    <property type="entry name" value="DMSOR_beta_like"/>
    <property type="match status" value="1"/>
</dbReference>
<gene>
    <name evidence="7" type="primary">dmsB</name>
    <name evidence="7" type="ORF">QE207_09915</name>
</gene>
<evidence type="ECO:0000256" key="4">
    <source>
        <dbReference type="ARBA" id="ARBA00023004"/>
    </source>
</evidence>
<sequence>MKQYGFFFDSTKCTGCKTCQVSCKDEKDLKLGPKFRRIYEYGGGSWQQQEGIWQQNIYNYYLSIACNHCDSPTCVAGCPTGAMHKRAEDGLVVVNQEICVGCRYCELRCPYGAPQFDVNKKLMSKCDGCYQRVAEGMKPVCVDSCPQRALDFGEITLLRELHGHENGIAPMPDPGLTQPNIVIKPHRDAKPFNDQSGKLQNLAEVKYA</sequence>
<evidence type="ECO:0000313" key="7">
    <source>
        <dbReference type="EMBL" id="WGL96812.1"/>
    </source>
</evidence>
<dbReference type="SUPFAM" id="SSF54862">
    <property type="entry name" value="4Fe-4S ferredoxins"/>
    <property type="match status" value="1"/>
</dbReference>
<dbReference type="EC" id="1.8.5.3" evidence="7"/>
<dbReference type="Proteomes" id="UP001177597">
    <property type="component" value="Chromosome"/>
</dbReference>
<organism evidence="7 8">
    <name type="scientific">Arsenophonus nasoniae</name>
    <name type="common">son-killer infecting Nasonia vitripennis</name>
    <dbReference type="NCBI Taxonomy" id="638"/>
    <lineage>
        <taxon>Bacteria</taxon>
        <taxon>Pseudomonadati</taxon>
        <taxon>Pseudomonadota</taxon>
        <taxon>Gammaproteobacteria</taxon>
        <taxon>Enterobacterales</taxon>
        <taxon>Morganellaceae</taxon>
        <taxon>Arsenophonus</taxon>
    </lineage>
</organism>
<feature type="domain" description="4Fe-4S ferredoxin-type" evidence="6">
    <location>
        <begin position="4"/>
        <end position="34"/>
    </location>
</feature>
<dbReference type="InterPro" id="IPR017896">
    <property type="entry name" value="4Fe4S_Fe-S-bd"/>
</dbReference>
<evidence type="ECO:0000259" key="6">
    <source>
        <dbReference type="PROSITE" id="PS51379"/>
    </source>
</evidence>
<evidence type="ECO:0000313" key="8">
    <source>
        <dbReference type="Proteomes" id="UP001177597"/>
    </source>
</evidence>
<evidence type="ECO:0000256" key="3">
    <source>
        <dbReference type="ARBA" id="ARBA00022723"/>
    </source>
</evidence>
<protein>
    <submittedName>
        <fullName evidence="7">Dimethylsulfoxide reductase subunit B</fullName>
        <ecNumber evidence="7">1.8.5.3</ecNumber>
    </submittedName>
</protein>
<dbReference type="InterPro" id="IPR014297">
    <property type="entry name" value="DMSO_DmsB"/>
</dbReference>
<dbReference type="PANTHER" id="PTHR43177">
    <property type="entry name" value="PROTEIN NRFC"/>
    <property type="match status" value="1"/>
</dbReference>
<evidence type="ECO:0000256" key="2">
    <source>
        <dbReference type="ARBA" id="ARBA00022485"/>
    </source>
</evidence>
<dbReference type="EMBL" id="CP123498">
    <property type="protein sequence ID" value="WGL96812.1"/>
    <property type="molecule type" value="Genomic_DNA"/>
</dbReference>
<comment type="function">
    <text evidence="1">Electron transfer subunit of the terminal reductase during anaerobic growth on various sulfoxide and N-oxide compounds.</text>
</comment>
<evidence type="ECO:0000256" key="5">
    <source>
        <dbReference type="ARBA" id="ARBA00023014"/>
    </source>
</evidence>
<dbReference type="Pfam" id="PF13247">
    <property type="entry name" value="Fer4_11"/>
    <property type="match status" value="1"/>
</dbReference>